<keyword evidence="4" id="KW-1185">Reference proteome</keyword>
<accession>A0AA40EUT4</accession>
<sequence>MKKFSSARLDPVQVYEHCPRRPYLELTVPDDALAITKAEFKTLSRDQGWGSKDDSCTWFEVALRRPGGRSDIAAIRIHYNTPANAQFERKSTCWDAHDAGPFVDFWLRQVRPGDVIELVPRAHFPCWVNIIQEACVEIEYQPLAISDDMPPIATLAFSGTDRITYQPLQSEHRQIRVLVVEPGPAEADICGRFESVTLAQPLGDDKSGYHALSYYWGPPSETVPISINACGQTRHVGVSQTLHRALRRLRDSNECLRIWVDALCINQDDLEERAAQVAMMGSIYTQAQRVHVWLDNHILGIDAAFRLIRDMFNYQHRICDGGKDCRCSGTPHTLTIEVLEDISHRPKDGSYCFTREIFQEYHKLDLLDLEAYEASGGRDEASFAHLCETFFHHPWFQRVWVIQEAILSPKTILYSPTQSILWEELLAVNNVITTDEYAERERWAIQGRNSMPAVWPALARAYDKYRLGGHPREQAMLPILDVFLRGLSSKATDPRDKLFAVLPFGRETFIAEKVPGPLRPNYTKPLEHVMADFVRWWILEYGSLDILSCIHCQPTRAWRRTLCDQDPRLNSPIPAPSWTITDEGFGNHQLLHYNLRECFPTADLVNAETETPDKDLIRSSAPLELPLRGRSLATIKALGHPVKDMVFPNDKTRSAGDSAITIRTVFDRLFDPVARTGAWLLQGTNYADPESKYDENKFESHQDAHYDYVPAAMKSELEALKSEQVLARSRNPPPRPRLPKARVSKGTSAPQGGSQIDCIVIDSSEPEPEPEPVEDYADDNVDETFDPSLPRLAGTSTHSTDIPRPSQICKAKGTRTSPPIKTSKKLTDFTFKGYKALYAAEPACKSFSIRFETGGVYSLFDKPVHADFKFRGGQENILFFNANYDEPVINGPTLTLYSGDPGVLPTAAGSPVSFVPWVTPSIVKTDSPSYVHQGPRITPDDDNLFMETYTWSQFQLTLAATGSPPLTTGVPKPSGTELPELP</sequence>
<dbReference type="PANTHER" id="PTHR24148:SF64">
    <property type="entry name" value="HETEROKARYON INCOMPATIBILITY DOMAIN-CONTAINING PROTEIN"/>
    <property type="match status" value="1"/>
</dbReference>
<dbReference type="EMBL" id="JAUKUD010000004">
    <property type="protein sequence ID" value="KAK0745839.1"/>
    <property type="molecule type" value="Genomic_DNA"/>
</dbReference>
<comment type="caution">
    <text evidence="3">The sequence shown here is derived from an EMBL/GenBank/DDBJ whole genome shotgun (WGS) entry which is preliminary data.</text>
</comment>
<gene>
    <name evidence="3" type="ORF">B0T18DRAFT_446494</name>
</gene>
<evidence type="ECO:0000259" key="2">
    <source>
        <dbReference type="Pfam" id="PF06985"/>
    </source>
</evidence>
<feature type="compositionally biased region" description="Acidic residues" evidence="1">
    <location>
        <begin position="764"/>
        <end position="785"/>
    </location>
</feature>
<name>A0AA40EUT4_9PEZI</name>
<dbReference type="Pfam" id="PF06985">
    <property type="entry name" value="HET"/>
    <property type="match status" value="1"/>
</dbReference>
<evidence type="ECO:0000256" key="1">
    <source>
        <dbReference type="SAM" id="MobiDB-lite"/>
    </source>
</evidence>
<dbReference type="InterPro" id="IPR052895">
    <property type="entry name" value="HetReg/Transcr_Mod"/>
</dbReference>
<protein>
    <submittedName>
        <fullName evidence="3">Heterokaryon incompatibility protein-domain-containing protein</fullName>
    </submittedName>
</protein>
<evidence type="ECO:0000313" key="3">
    <source>
        <dbReference type="EMBL" id="KAK0745839.1"/>
    </source>
</evidence>
<dbReference type="Proteomes" id="UP001172155">
    <property type="component" value="Unassembled WGS sequence"/>
</dbReference>
<organism evidence="3 4">
    <name type="scientific">Schizothecium vesticola</name>
    <dbReference type="NCBI Taxonomy" id="314040"/>
    <lineage>
        <taxon>Eukaryota</taxon>
        <taxon>Fungi</taxon>
        <taxon>Dikarya</taxon>
        <taxon>Ascomycota</taxon>
        <taxon>Pezizomycotina</taxon>
        <taxon>Sordariomycetes</taxon>
        <taxon>Sordariomycetidae</taxon>
        <taxon>Sordariales</taxon>
        <taxon>Schizotheciaceae</taxon>
        <taxon>Schizothecium</taxon>
    </lineage>
</organism>
<dbReference type="PANTHER" id="PTHR24148">
    <property type="entry name" value="ANKYRIN REPEAT DOMAIN-CONTAINING PROTEIN 39 HOMOLOG-RELATED"/>
    <property type="match status" value="1"/>
</dbReference>
<reference evidence="3" key="1">
    <citation type="submission" date="2023-06" db="EMBL/GenBank/DDBJ databases">
        <title>Genome-scale phylogeny and comparative genomics of the fungal order Sordariales.</title>
        <authorList>
            <consortium name="Lawrence Berkeley National Laboratory"/>
            <person name="Hensen N."/>
            <person name="Bonometti L."/>
            <person name="Westerberg I."/>
            <person name="Brannstrom I.O."/>
            <person name="Guillou S."/>
            <person name="Cros-Aarteil S."/>
            <person name="Calhoun S."/>
            <person name="Haridas S."/>
            <person name="Kuo A."/>
            <person name="Mondo S."/>
            <person name="Pangilinan J."/>
            <person name="Riley R."/>
            <person name="LaButti K."/>
            <person name="Andreopoulos B."/>
            <person name="Lipzen A."/>
            <person name="Chen C."/>
            <person name="Yanf M."/>
            <person name="Daum C."/>
            <person name="Ng V."/>
            <person name="Clum A."/>
            <person name="Steindorff A."/>
            <person name="Ohm R."/>
            <person name="Martin F."/>
            <person name="Silar P."/>
            <person name="Natvig D."/>
            <person name="Lalanne C."/>
            <person name="Gautier V."/>
            <person name="Ament-velasquez S.L."/>
            <person name="Kruys A."/>
            <person name="Hutchinson M.I."/>
            <person name="Powell A.J."/>
            <person name="Barry K."/>
            <person name="Miller A.N."/>
            <person name="Grigoriev I.V."/>
            <person name="Debuchy R."/>
            <person name="Gladieux P."/>
            <person name="Thoren M.H."/>
            <person name="Johannesson H."/>
        </authorList>
    </citation>
    <scope>NUCLEOTIDE SEQUENCE</scope>
    <source>
        <strain evidence="3">SMH3187-1</strain>
    </source>
</reference>
<feature type="compositionally biased region" description="Polar residues" evidence="1">
    <location>
        <begin position="745"/>
        <end position="754"/>
    </location>
</feature>
<evidence type="ECO:0000313" key="4">
    <source>
        <dbReference type="Proteomes" id="UP001172155"/>
    </source>
</evidence>
<feature type="region of interest" description="Disordered" evidence="1">
    <location>
        <begin position="725"/>
        <end position="821"/>
    </location>
</feature>
<proteinExistence type="predicted"/>
<dbReference type="InterPro" id="IPR010730">
    <property type="entry name" value="HET"/>
</dbReference>
<feature type="region of interest" description="Disordered" evidence="1">
    <location>
        <begin position="962"/>
        <end position="982"/>
    </location>
</feature>
<dbReference type="AlphaFoldDB" id="A0AA40EUT4"/>
<feature type="domain" description="Heterokaryon incompatibility" evidence="2">
    <location>
        <begin position="209"/>
        <end position="404"/>
    </location>
</feature>